<keyword evidence="3" id="KW-1185">Reference proteome</keyword>
<name>A0A4Y9ZVF0_9AGAM</name>
<reference evidence="2 3" key="1">
    <citation type="submission" date="2019-02" db="EMBL/GenBank/DDBJ databases">
        <title>Genome sequencing of the rare red list fungi Hericium alpestre (H. flagellum).</title>
        <authorList>
            <person name="Buettner E."/>
            <person name="Kellner H."/>
        </authorList>
    </citation>
    <scope>NUCLEOTIDE SEQUENCE [LARGE SCALE GENOMIC DNA]</scope>
    <source>
        <strain evidence="2 3">DSM 108284</strain>
    </source>
</reference>
<feature type="domain" description="BTB" evidence="1">
    <location>
        <begin position="27"/>
        <end position="95"/>
    </location>
</feature>
<dbReference type="CDD" id="cd18186">
    <property type="entry name" value="BTB_POZ_ZBTB_KLHL-like"/>
    <property type="match status" value="1"/>
</dbReference>
<dbReference type="Pfam" id="PF00651">
    <property type="entry name" value="BTB"/>
    <property type="match status" value="1"/>
</dbReference>
<organism evidence="2 3">
    <name type="scientific">Hericium alpestre</name>
    <dbReference type="NCBI Taxonomy" id="135208"/>
    <lineage>
        <taxon>Eukaryota</taxon>
        <taxon>Fungi</taxon>
        <taxon>Dikarya</taxon>
        <taxon>Basidiomycota</taxon>
        <taxon>Agaricomycotina</taxon>
        <taxon>Agaricomycetes</taxon>
        <taxon>Russulales</taxon>
        <taxon>Hericiaceae</taxon>
        <taxon>Hericium</taxon>
    </lineage>
</organism>
<dbReference type="InterPro" id="IPR011333">
    <property type="entry name" value="SKP1/BTB/POZ_sf"/>
</dbReference>
<dbReference type="SUPFAM" id="SSF54695">
    <property type="entry name" value="POZ domain"/>
    <property type="match status" value="1"/>
</dbReference>
<dbReference type="Gene3D" id="3.30.710.10">
    <property type="entry name" value="Potassium Channel Kv1.1, Chain A"/>
    <property type="match status" value="1"/>
</dbReference>
<dbReference type="InterPro" id="IPR000210">
    <property type="entry name" value="BTB/POZ_dom"/>
</dbReference>
<dbReference type="STRING" id="135208.A0A4Y9ZVF0"/>
<evidence type="ECO:0000313" key="2">
    <source>
        <dbReference type="EMBL" id="TFY78013.1"/>
    </source>
</evidence>
<evidence type="ECO:0000313" key="3">
    <source>
        <dbReference type="Proteomes" id="UP000298061"/>
    </source>
</evidence>
<dbReference type="AlphaFoldDB" id="A0A4Y9ZVF0"/>
<protein>
    <recommendedName>
        <fullName evidence="1">BTB domain-containing protein</fullName>
    </recommendedName>
</protein>
<sequence>MVKSSVSVSCDQQKCKDFGPSFDDIDADVLLRTSDNIDFRVYKNILAKSSPFFRDMFSMPQPAEEKADSESTSRLPVINVSEHSRTLAMLLSMCYPLADEPGFSSLEDLCSVLAAAKKYDMERAYKTASRVFAESSFLTDRPAQAYGAVCRFGLEAEARRAARACLRKAMSLENLDEDIAFIDGPALHKLWRYHRRCGEEASWLAATAIVVANDENWQARNWWTSYMARAAAALKDRPCGDVVKAHDFLMPSVQVLPCPKCNPMIAESLLAFSQVFAREVERRIDQIELDISFKEKLYLSSDGYCA</sequence>
<proteinExistence type="predicted"/>
<evidence type="ECO:0000259" key="1">
    <source>
        <dbReference type="PROSITE" id="PS50097"/>
    </source>
</evidence>
<dbReference type="EMBL" id="SFCI01000769">
    <property type="protein sequence ID" value="TFY78013.1"/>
    <property type="molecule type" value="Genomic_DNA"/>
</dbReference>
<dbReference type="SMART" id="SM00225">
    <property type="entry name" value="BTB"/>
    <property type="match status" value="1"/>
</dbReference>
<dbReference type="PROSITE" id="PS50097">
    <property type="entry name" value="BTB"/>
    <property type="match status" value="1"/>
</dbReference>
<comment type="caution">
    <text evidence="2">The sequence shown here is derived from an EMBL/GenBank/DDBJ whole genome shotgun (WGS) entry which is preliminary data.</text>
</comment>
<gene>
    <name evidence="2" type="ORF">EWM64_g5999</name>
</gene>
<dbReference type="OrthoDB" id="3357985at2759"/>
<accession>A0A4Y9ZVF0</accession>
<dbReference type="Proteomes" id="UP000298061">
    <property type="component" value="Unassembled WGS sequence"/>
</dbReference>